<evidence type="ECO:0000313" key="3">
    <source>
        <dbReference type="Proteomes" id="UP000245631"/>
    </source>
</evidence>
<evidence type="ECO:0000313" key="2">
    <source>
        <dbReference type="EMBL" id="PWJ84085.1"/>
    </source>
</evidence>
<dbReference type="PANTHER" id="PTHR30154:SF34">
    <property type="entry name" value="TRANSCRIPTIONAL REGULATOR AZLB"/>
    <property type="match status" value="1"/>
</dbReference>
<dbReference type="InterPro" id="IPR011008">
    <property type="entry name" value="Dimeric_a/b-barrel"/>
</dbReference>
<dbReference type="Gene3D" id="3.30.70.920">
    <property type="match status" value="1"/>
</dbReference>
<name>A0A8E2W514_RHILI</name>
<protein>
    <submittedName>
        <fullName evidence="2">AsnC-like helix-turn-helix protein</fullName>
    </submittedName>
</protein>
<sequence>MFVVSDMSPLTHKASGKSITVFVTVELDRERLDLVNHFKRSMRAAKEITQCYMVTGEVDFVLVVTVEDVEAFYVFVKKKLYSDPNVRKFRSMINLDLVKFESRTTV</sequence>
<dbReference type="RefSeq" id="WP_245951997.1">
    <property type="nucleotide sequence ID" value="NZ_QGGH01000036.1"/>
</dbReference>
<organism evidence="2 3">
    <name type="scientific">Rhizobium loti</name>
    <name type="common">Mesorhizobium loti</name>
    <dbReference type="NCBI Taxonomy" id="381"/>
    <lineage>
        <taxon>Bacteria</taxon>
        <taxon>Pseudomonadati</taxon>
        <taxon>Pseudomonadota</taxon>
        <taxon>Alphaproteobacteria</taxon>
        <taxon>Hyphomicrobiales</taxon>
        <taxon>Phyllobacteriaceae</taxon>
        <taxon>Mesorhizobium</taxon>
    </lineage>
</organism>
<dbReference type="SUPFAM" id="SSF54909">
    <property type="entry name" value="Dimeric alpha+beta barrel"/>
    <property type="match status" value="1"/>
</dbReference>
<dbReference type="AlphaFoldDB" id="A0A8E2W514"/>
<dbReference type="GeneID" id="61056517"/>
<feature type="domain" description="Transcription regulator AsnC/Lrp ligand binding" evidence="1">
    <location>
        <begin position="23"/>
        <end position="94"/>
    </location>
</feature>
<dbReference type="EMBL" id="QGGH01000036">
    <property type="protein sequence ID" value="PWJ84085.1"/>
    <property type="molecule type" value="Genomic_DNA"/>
</dbReference>
<dbReference type="GO" id="GO:0005829">
    <property type="term" value="C:cytosol"/>
    <property type="evidence" value="ECO:0007669"/>
    <property type="project" value="TreeGrafter"/>
</dbReference>
<gene>
    <name evidence="2" type="ORF">C8D77_1365</name>
</gene>
<reference evidence="2 3" key="1">
    <citation type="submission" date="2018-05" db="EMBL/GenBank/DDBJ databases">
        <title>Genomic Encyclopedia of Type Strains, Phase IV (KMG-IV): sequencing the most valuable type-strain genomes for metagenomic binning, comparative biology and taxonomic classification.</title>
        <authorList>
            <person name="Goeker M."/>
        </authorList>
    </citation>
    <scope>NUCLEOTIDE SEQUENCE [LARGE SCALE GENOMIC DNA]</scope>
    <source>
        <strain evidence="2 3">DSM 2626</strain>
    </source>
</reference>
<dbReference type="PANTHER" id="PTHR30154">
    <property type="entry name" value="LEUCINE-RESPONSIVE REGULATORY PROTEIN"/>
    <property type="match status" value="1"/>
</dbReference>
<dbReference type="GO" id="GO:0043565">
    <property type="term" value="F:sequence-specific DNA binding"/>
    <property type="evidence" value="ECO:0007669"/>
    <property type="project" value="TreeGrafter"/>
</dbReference>
<evidence type="ECO:0000259" key="1">
    <source>
        <dbReference type="Pfam" id="PF01037"/>
    </source>
</evidence>
<dbReference type="InterPro" id="IPR019887">
    <property type="entry name" value="Tscrpt_reg_AsnC/Lrp_C"/>
</dbReference>
<dbReference type="GO" id="GO:0043200">
    <property type="term" value="P:response to amino acid"/>
    <property type="evidence" value="ECO:0007669"/>
    <property type="project" value="TreeGrafter"/>
</dbReference>
<dbReference type="Proteomes" id="UP000245631">
    <property type="component" value="Unassembled WGS sequence"/>
</dbReference>
<comment type="caution">
    <text evidence="2">The sequence shown here is derived from an EMBL/GenBank/DDBJ whole genome shotgun (WGS) entry which is preliminary data.</text>
</comment>
<accession>A0A8E2W514</accession>
<dbReference type="Pfam" id="PF01037">
    <property type="entry name" value="AsnC_trans_reg"/>
    <property type="match status" value="1"/>
</dbReference>
<proteinExistence type="predicted"/>